<evidence type="ECO:0000256" key="1">
    <source>
        <dbReference type="ARBA" id="ARBA00004496"/>
    </source>
</evidence>
<dbReference type="GO" id="GO:0016791">
    <property type="term" value="F:phosphatase activity"/>
    <property type="evidence" value="ECO:0007669"/>
    <property type="project" value="InterPro"/>
</dbReference>
<dbReference type="SUPFAM" id="SSF56784">
    <property type="entry name" value="HAD-like"/>
    <property type="match status" value="1"/>
</dbReference>
<organism evidence="8 9">
    <name type="scientific">Metallococcus carri</name>
    <dbReference type="NCBI Taxonomy" id="1656884"/>
    <lineage>
        <taxon>Bacteria</taxon>
        <taxon>Bacillati</taxon>
        <taxon>Actinomycetota</taxon>
        <taxon>Actinomycetes</taxon>
        <taxon>Micrococcales</taxon>
        <taxon>Dermacoccaceae</taxon>
        <taxon>Metallococcus</taxon>
    </lineage>
</organism>
<evidence type="ECO:0000256" key="3">
    <source>
        <dbReference type="ARBA" id="ARBA00022490"/>
    </source>
</evidence>
<dbReference type="GO" id="GO:0046872">
    <property type="term" value="F:metal ion binding"/>
    <property type="evidence" value="ECO:0007669"/>
    <property type="project" value="UniProtKB-KW"/>
</dbReference>
<keyword evidence="6" id="KW-0119">Carbohydrate metabolism</keyword>
<dbReference type="Gene3D" id="3.40.50.1000">
    <property type="entry name" value="HAD superfamily/HAD-like"/>
    <property type="match status" value="1"/>
</dbReference>
<keyword evidence="9" id="KW-1185">Reference proteome</keyword>
<evidence type="ECO:0000313" key="8">
    <source>
        <dbReference type="EMBL" id="NHN54945.1"/>
    </source>
</evidence>
<gene>
    <name evidence="8" type="ORF">G9U51_03985</name>
</gene>
<dbReference type="NCBIfam" id="TIGR01662">
    <property type="entry name" value="HAD-SF-IIIA"/>
    <property type="match status" value="1"/>
</dbReference>
<evidence type="ECO:0000256" key="6">
    <source>
        <dbReference type="ARBA" id="ARBA00023277"/>
    </source>
</evidence>
<keyword evidence="5 8" id="KW-0378">Hydrolase</keyword>
<dbReference type="Proteomes" id="UP000744769">
    <property type="component" value="Unassembled WGS sequence"/>
</dbReference>
<sequence length="189" mass="19775">MPAPELTDADLLGRSTAPLPRARADSAYDLVLLDRDGTLNLRRPGYVDDPDDLVMLPGAAEAVARLNATGAIVVVVTNQQGLATGALTERQVLAVHRRLLDELAAAGGWLDGIQLCPHRAGTCGCRKPATGLFEQAFARAAWARPERSVMIGDQPTDIAPATRMGVPGHQLGVAGDSLAEIVASILGDP</sequence>
<dbReference type="RefSeq" id="WP_166193507.1">
    <property type="nucleotide sequence ID" value="NZ_JAAOIV010000002.1"/>
</dbReference>
<accession>A0A967E985</accession>
<dbReference type="PANTHER" id="PTHR42891:SF1">
    <property type="entry name" value="D-GLYCERO-BETA-D-MANNO-HEPTOSE-1,7-BISPHOSPHATE 7-PHOSPHATASE"/>
    <property type="match status" value="1"/>
</dbReference>
<evidence type="ECO:0000256" key="4">
    <source>
        <dbReference type="ARBA" id="ARBA00022723"/>
    </source>
</evidence>
<evidence type="ECO:0000313" key="9">
    <source>
        <dbReference type="Proteomes" id="UP000744769"/>
    </source>
</evidence>
<protein>
    <recommendedName>
        <fullName evidence="7">D,D-heptose 1,7-bisphosphate phosphatase</fullName>
    </recommendedName>
</protein>
<comment type="similarity">
    <text evidence="2">Belongs to the GmhB family.</text>
</comment>
<dbReference type="Pfam" id="PF13242">
    <property type="entry name" value="Hydrolase_like"/>
    <property type="match status" value="1"/>
</dbReference>
<reference evidence="8" key="1">
    <citation type="submission" date="2020-03" db="EMBL/GenBank/DDBJ databases">
        <title>Draft sequencing of Calidifontibacter sp. DB0510.</title>
        <authorList>
            <person name="Kim D.-U."/>
        </authorList>
    </citation>
    <scope>NUCLEOTIDE SEQUENCE</scope>
    <source>
        <strain evidence="8">DB0510</strain>
    </source>
</reference>
<dbReference type="InterPro" id="IPR023214">
    <property type="entry name" value="HAD_sf"/>
</dbReference>
<dbReference type="InterPro" id="IPR036412">
    <property type="entry name" value="HAD-like_sf"/>
</dbReference>
<comment type="subcellular location">
    <subcellularLocation>
        <location evidence="1">Cytoplasm</location>
    </subcellularLocation>
</comment>
<evidence type="ECO:0000256" key="5">
    <source>
        <dbReference type="ARBA" id="ARBA00022801"/>
    </source>
</evidence>
<keyword evidence="4" id="KW-0479">Metal-binding</keyword>
<keyword evidence="3" id="KW-0963">Cytoplasm</keyword>
<dbReference type="PANTHER" id="PTHR42891">
    <property type="entry name" value="D-GLYCERO-BETA-D-MANNO-HEPTOSE-1,7-BISPHOSPHATE 7-PHOSPHATASE"/>
    <property type="match status" value="1"/>
</dbReference>
<dbReference type="NCBIfam" id="TIGR01656">
    <property type="entry name" value="Histidinol-ppas"/>
    <property type="match status" value="1"/>
</dbReference>
<proteinExistence type="inferred from homology"/>
<dbReference type="InterPro" id="IPR006549">
    <property type="entry name" value="HAD-SF_hydro_IIIA"/>
</dbReference>
<evidence type="ECO:0000256" key="7">
    <source>
        <dbReference type="ARBA" id="ARBA00031828"/>
    </source>
</evidence>
<dbReference type="AlphaFoldDB" id="A0A967E985"/>
<name>A0A967E985_9MICO</name>
<dbReference type="EMBL" id="JAAOIV010000002">
    <property type="protein sequence ID" value="NHN54945.1"/>
    <property type="molecule type" value="Genomic_DNA"/>
</dbReference>
<dbReference type="InterPro" id="IPR006543">
    <property type="entry name" value="Histidinol-phos"/>
</dbReference>
<dbReference type="GO" id="GO:0005737">
    <property type="term" value="C:cytoplasm"/>
    <property type="evidence" value="ECO:0007669"/>
    <property type="project" value="UniProtKB-SubCell"/>
</dbReference>
<comment type="caution">
    <text evidence="8">The sequence shown here is derived from an EMBL/GenBank/DDBJ whole genome shotgun (WGS) entry which is preliminary data.</text>
</comment>
<dbReference type="InterPro" id="IPR004446">
    <property type="entry name" value="Heptose_bisP_phosphatase"/>
</dbReference>
<dbReference type="GO" id="GO:0005975">
    <property type="term" value="P:carbohydrate metabolic process"/>
    <property type="evidence" value="ECO:0007669"/>
    <property type="project" value="InterPro"/>
</dbReference>
<evidence type="ECO:0000256" key="2">
    <source>
        <dbReference type="ARBA" id="ARBA00005628"/>
    </source>
</evidence>